<evidence type="ECO:0000313" key="2">
    <source>
        <dbReference type="Proteomes" id="UP001057402"/>
    </source>
</evidence>
<reference evidence="2" key="1">
    <citation type="journal article" date="2023" name="Front. Plant Sci.">
        <title>Chromosomal-level genome assembly of Melastoma candidum provides insights into trichome evolution.</title>
        <authorList>
            <person name="Zhong Y."/>
            <person name="Wu W."/>
            <person name="Sun C."/>
            <person name="Zou P."/>
            <person name="Liu Y."/>
            <person name="Dai S."/>
            <person name="Zhou R."/>
        </authorList>
    </citation>
    <scope>NUCLEOTIDE SEQUENCE [LARGE SCALE GENOMIC DNA]</scope>
</reference>
<proteinExistence type="predicted"/>
<gene>
    <name evidence="1" type="ORF">MLD38_003284</name>
</gene>
<accession>A0ACB9S3F7</accession>
<organism evidence="1 2">
    <name type="scientific">Melastoma candidum</name>
    <dbReference type="NCBI Taxonomy" id="119954"/>
    <lineage>
        <taxon>Eukaryota</taxon>
        <taxon>Viridiplantae</taxon>
        <taxon>Streptophyta</taxon>
        <taxon>Embryophyta</taxon>
        <taxon>Tracheophyta</taxon>
        <taxon>Spermatophyta</taxon>
        <taxon>Magnoliopsida</taxon>
        <taxon>eudicotyledons</taxon>
        <taxon>Gunneridae</taxon>
        <taxon>Pentapetalae</taxon>
        <taxon>rosids</taxon>
        <taxon>malvids</taxon>
        <taxon>Myrtales</taxon>
        <taxon>Melastomataceae</taxon>
        <taxon>Melastomatoideae</taxon>
        <taxon>Melastomateae</taxon>
        <taxon>Melastoma</taxon>
    </lineage>
</organism>
<evidence type="ECO:0000313" key="1">
    <source>
        <dbReference type="EMBL" id="KAI4385232.1"/>
    </source>
</evidence>
<dbReference type="EMBL" id="CM042881">
    <property type="protein sequence ID" value="KAI4385232.1"/>
    <property type="molecule type" value="Genomic_DNA"/>
</dbReference>
<name>A0ACB9S3F7_9MYRT</name>
<keyword evidence="2" id="KW-1185">Reference proteome</keyword>
<sequence>MKLSVLVLEAKDLPLPGTASASGPYVKVRVGNAKSRTRLLWNNPNPKWNKEFVFTTDDPATAGEGSNPVIGQEEDEEGAPVMMMPPMWFAIERPTT</sequence>
<comment type="caution">
    <text evidence="1">The sequence shown here is derived from an EMBL/GenBank/DDBJ whole genome shotgun (WGS) entry which is preliminary data.</text>
</comment>
<dbReference type="Proteomes" id="UP001057402">
    <property type="component" value="Chromosome 2"/>
</dbReference>
<protein>
    <submittedName>
        <fullName evidence="1">Uncharacterized protein</fullName>
    </submittedName>
</protein>